<evidence type="ECO:0008006" key="4">
    <source>
        <dbReference type="Google" id="ProtNLM"/>
    </source>
</evidence>
<name>A0A1U9Z7W0_9HYPH</name>
<evidence type="ECO:0000313" key="2">
    <source>
        <dbReference type="EMBL" id="AQZ53764.1"/>
    </source>
</evidence>
<dbReference type="InterPro" id="IPR010296">
    <property type="entry name" value="DUF899_thioredox"/>
</dbReference>
<dbReference type="KEGG" id="mmed:Mame_04472"/>
<feature type="region of interest" description="Disordered" evidence="1">
    <location>
        <begin position="1"/>
        <end position="21"/>
    </location>
</feature>
<proteinExistence type="predicted"/>
<dbReference type="RefSeq" id="WP_018066911.1">
    <property type="nucleotide sequence ID" value="NZ_AQWH01000029.1"/>
</dbReference>
<sequence length="229" mass="26254">MTENPNPETKTISGIARRTTSPDAWRDELADLRDAEKDLTRAQDRLAARRRRMPWTKVDGDYAFAGPEGTGTLADLFDGRAQLIVYHHMLKAADPSPCEGCCMVADQMPHLSHLHARNTTLVFVSKAPISEIEAFRKRMGWSMPWYETRDNFNADFDVTSGFGLNVFYRDGADIYRTYYTTGRGVETLGTIWTLLDLTPLGRQEDWEDAPDGTPQTRPYQWWRRHDAYD</sequence>
<dbReference type="OrthoDB" id="7331188at2"/>
<protein>
    <recommendedName>
        <fullName evidence="4">DUF899 domain-containing protein</fullName>
    </recommendedName>
</protein>
<evidence type="ECO:0000313" key="3">
    <source>
        <dbReference type="Proteomes" id="UP000191135"/>
    </source>
</evidence>
<keyword evidence="3" id="KW-1185">Reference proteome</keyword>
<dbReference type="Proteomes" id="UP000191135">
    <property type="component" value="Plasmid pMM593"/>
</dbReference>
<reference evidence="2 3" key="1">
    <citation type="submission" date="2017-03" db="EMBL/GenBank/DDBJ databases">
        <title>Foreign affairs: Plasmid Transfer between Roseobacters and Rhizobia.</title>
        <authorList>
            <person name="Bartling P."/>
            <person name="Bunk B."/>
            <person name="Overmann J."/>
            <person name="Brinkmann H."/>
            <person name="Petersen J."/>
        </authorList>
    </citation>
    <scope>NUCLEOTIDE SEQUENCE [LARGE SCALE GENOMIC DNA]</scope>
    <source>
        <strain evidence="2 3">MACL11</strain>
        <plasmid evidence="3">Plasmid pmm593</plasmid>
    </source>
</reference>
<evidence type="ECO:0000256" key="1">
    <source>
        <dbReference type="SAM" id="MobiDB-lite"/>
    </source>
</evidence>
<keyword evidence="2" id="KW-0614">Plasmid</keyword>
<gene>
    <name evidence="2" type="ORF">Mame_04472</name>
</gene>
<dbReference type="AlphaFoldDB" id="A0A1U9Z7W0"/>
<dbReference type="eggNOG" id="COG4312">
    <property type="taxonomic scope" value="Bacteria"/>
</dbReference>
<accession>A0A1U9Z7W0</accession>
<organism evidence="2 3">
    <name type="scientific">Martelella mediterranea DSM 17316</name>
    <dbReference type="NCBI Taxonomy" id="1122214"/>
    <lineage>
        <taxon>Bacteria</taxon>
        <taxon>Pseudomonadati</taxon>
        <taxon>Pseudomonadota</taxon>
        <taxon>Alphaproteobacteria</taxon>
        <taxon>Hyphomicrobiales</taxon>
        <taxon>Aurantimonadaceae</taxon>
        <taxon>Martelella</taxon>
    </lineage>
</organism>
<dbReference type="Pfam" id="PF05988">
    <property type="entry name" value="DUF899"/>
    <property type="match status" value="1"/>
</dbReference>
<geneLocation type="plasmid" evidence="3">
    <name>pmm593</name>
</geneLocation>
<dbReference type="EMBL" id="CP020331">
    <property type="protein sequence ID" value="AQZ53764.1"/>
    <property type="molecule type" value="Genomic_DNA"/>
</dbReference>